<gene>
    <name evidence="1" type="ORF">METZ01_LOCUS498759</name>
</gene>
<protein>
    <submittedName>
        <fullName evidence="1">Uncharacterized protein</fullName>
    </submittedName>
</protein>
<feature type="non-terminal residue" evidence="1">
    <location>
        <position position="1"/>
    </location>
</feature>
<evidence type="ECO:0000313" key="1">
    <source>
        <dbReference type="EMBL" id="SVE45905.1"/>
    </source>
</evidence>
<reference evidence="1" key="1">
    <citation type="submission" date="2018-05" db="EMBL/GenBank/DDBJ databases">
        <authorList>
            <person name="Lanie J.A."/>
            <person name="Ng W.-L."/>
            <person name="Kazmierczak K.M."/>
            <person name="Andrzejewski T.M."/>
            <person name="Davidsen T.M."/>
            <person name="Wayne K.J."/>
            <person name="Tettelin H."/>
            <person name="Glass J.I."/>
            <person name="Rusch D."/>
            <person name="Podicherti R."/>
            <person name="Tsui H.-C.T."/>
            <person name="Winkler M.E."/>
        </authorList>
    </citation>
    <scope>NUCLEOTIDE SEQUENCE</scope>
</reference>
<organism evidence="1">
    <name type="scientific">marine metagenome</name>
    <dbReference type="NCBI Taxonomy" id="408172"/>
    <lineage>
        <taxon>unclassified sequences</taxon>
        <taxon>metagenomes</taxon>
        <taxon>ecological metagenomes</taxon>
    </lineage>
</organism>
<name>A0A383DNS6_9ZZZZ</name>
<sequence length="172" mass="19621">VGSCIECNVFFEEEEGVQHVCEECGKLQPESGSWAVEQMAEVDRLESEGAHSEAADALLELFYTASDHEYSDWPFSWKVGERLEGLCRTHGLANQHVVFHIAHIRILQRQNGALATENLEQGIEIARRAYRPDLEMKLLQAHWNVVNWHDSPNQSLLDRIEEVQNILNQDLG</sequence>
<proteinExistence type="predicted"/>
<dbReference type="AlphaFoldDB" id="A0A383DNS6"/>
<dbReference type="EMBL" id="UINC01218747">
    <property type="protein sequence ID" value="SVE45905.1"/>
    <property type="molecule type" value="Genomic_DNA"/>
</dbReference>
<accession>A0A383DNS6</accession>